<evidence type="ECO:0000313" key="2">
    <source>
        <dbReference type="Proteomes" id="UP000002875"/>
    </source>
</evidence>
<evidence type="ECO:0000313" key="1">
    <source>
        <dbReference type="EMBL" id="AFK03007.1"/>
    </source>
</evidence>
<gene>
    <name evidence="1" type="ordered locus">Emtol_1865</name>
</gene>
<accession>A0ABM5N0Y2</accession>
<dbReference type="RefSeq" id="WP_015028706.1">
    <property type="nucleotide sequence ID" value="NC_018748.1"/>
</dbReference>
<dbReference type="EMBL" id="CP002961">
    <property type="protein sequence ID" value="AFK03007.1"/>
    <property type="molecule type" value="Genomic_DNA"/>
</dbReference>
<dbReference type="Proteomes" id="UP000002875">
    <property type="component" value="Chromosome"/>
</dbReference>
<name>A0ABM5N0Y2_EMTOG</name>
<proteinExistence type="predicted"/>
<reference evidence="1 2" key="1">
    <citation type="submission" date="2011-07" db="EMBL/GenBank/DDBJ databases">
        <title>The complete genome of chromosome of Emticicia oligotrophica DSM 17448.</title>
        <authorList>
            <consortium name="US DOE Joint Genome Institute (JGI-PGF)"/>
            <person name="Lucas S."/>
            <person name="Han J."/>
            <person name="Lapidus A."/>
            <person name="Bruce D."/>
            <person name="Goodwin L."/>
            <person name="Pitluck S."/>
            <person name="Peters L."/>
            <person name="Kyrpides N."/>
            <person name="Mavromatis K."/>
            <person name="Ivanova N."/>
            <person name="Ovchinnikova G."/>
            <person name="Teshima H."/>
            <person name="Detter J.C."/>
            <person name="Tapia R."/>
            <person name="Han C."/>
            <person name="Land M."/>
            <person name="Hauser L."/>
            <person name="Markowitz V."/>
            <person name="Cheng J.-F."/>
            <person name="Hugenholtz P."/>
            <person name="Woyke T."/>
            <person name="Wu D."/>
            <person name="Tindall B."/>
            <person name="Pomrenke H."/>
            <person name="Brambilla E."/>
            <person name="Klenk H.-P."/>
            <person name="Eisen J.A."/>
        </authorList>
    </citation>
    <scope>NUCLEOTIDE SEQUENCE [LARGE SCALE GENOMIC DNA]</scope>
    <source>
        <strain evidence="1 2">DSM 17448</strain>
    </source>
</reference>
<protein>
    <submittedName>
        <fullName evidence="1">Uncharacterized protein</fullName>
    </submittedName>
</protein>
<organism evidence="1 2">
    <name type="scientific">Emticicia oligotrophica (strain DSM 17448 / CIP 109782 / MTCC 6937 / GPTSA100-15)</name>
    <dbReference type="NCBI Taxonomy" id="929562"/>
    <lineage>
        <taxon>Bacteria</taxon>
        <taxon>Pseudomonadati</taxon>
        <taxon>Bacteroidota</taxon>
        <taxon>Cytophagia</taxon>
        <taxon>Cytophagales</taxon>
        <taxon>Leadbetterellaceae</taxon>
        <taxon>Emticicia</taxon>
    </lineage>
</organism>
<keyword evidence="2" id="KW-1185">Reference proteome</keyword>
<sequence length="129" mass="15277">MKYFIEKQKINKKQVSFSGINHSEEVALLFNYLLTDKEKLKSSLIELEFLMRASDEEIYKIISDGSSNYDYENNYEFKPSLEFSVDGCNSWVSCMKEITVLYYNNLNDVEKEEIETVDFFKFLKEWVVG</sequence>